<dbReference type="InterPro" id="IPR011006">
    <property type="entry name" value="CheY-like_superfamily"/>
</dbReference>
<feature type="coiled-coil region" evidence="9">
    <location>
        <begin position="92"/>
        <end position="126"/>
    </location>
</feature>
<dbReference type="PROSITE" id="PS51294">
    <property type="entry name" value="HTH_MYB"/>
    <property type="match status" value="1"/>
</dbReference>
<dbReference type="SUPFAM" id="SSF46689">
    <property type="entry name" value="Homeodomain-like"/>
    <property type="match status" value="1"/>
</dbReference>
<proteinExistence type="predicted"/>
<organism evidence="13">
    <name type="scientific">Nicotiana tabacum</name>
    <name type="common">Common tobacco</name>
    <dbReference type="NCBI Taxonomy" id="4097"/>
    <lineage>
        <taxon>Eukaryota</taxon>
        <taxon>Viridiplantae</taxon>
        <taxon>Streptophyta</taxon>
        <taxon>Embryophyta</taxon>
        <taxon>Tracheophyta</taxon>
        <taxon>Spermatophyta</taxon>
        <taxon>Magnoliopsida</taxon>
        <taxon>eudicotyledons</taxon>
        <taxon>Gunneridae</taxon>
        <taxon>Pentapetalae</taxon>
        <taxon>asterids</taxon>
        <taxon>lamiids</taxon>
        <taxon>Solanales</taxon>
        <taxon>Solanaceae</taxon>
        <taxon>Nicotianoideae</taxon>
        <taxon>Nicotianeae</taxon>
        <taxon>Nicotiana</taxon>
    </lineage>
</organism>
<evidence type="ECO:0000256" key="9">
    <source>
        <dbReference type="SAM" id="Coils"/>
    </source>
</evidence>
<evidence type="ECO:0000256" key="6">
    <source>
        <dbReference type="ARBA" id="ARBA00023163"/>
    </source>
</evidence>
<evidence type="ECO:0000259" key="11">
    <source>
        <dbReference type="PROSITE" id="PS50110"/>
    </source>
</evidence>
<evidence type="ECO:0000313" key="13">
    <source>
        <dbReference type="RefSeq" id="XP_016455294.1"/>
    </source>
</evidence>
<dbReference type="InterPro" id="IPR045279">
    <property type="entry name" value="ARR-like"/>
</dbReference>
<evidence type="ECO:0000256" key="10">
    <source>
        <dbReference type="SAM" id="MobiDB-lite"/>
    </source>
</evidence>
<dbReference type="InterPro" id="IPR017930">
    <property type="entry name" value="Myb_dom"/>
</dbReference>
<keyword evidence="9" id="KW-0175">Coiled coil</keyword>
<dbReference type="GO" id="GO:0005634">
    <property type="term" value="C:nucleus"/>
    <property type="evidence" value="ECO:0007669"/>
    <property type="project" value="UniProtKB-SubCell"/>
</dbReference>
<dbReference type="GO" id="GO:0010597">
    <property type="term" value="P:green leaf volatile biosynthetic process"/>
    <property type="evidence" value="ECO:0007669"/>
    <property type="project" value="UniProtKB-ARBA"/>
</dbReference>
<dbReference type="GO" id="GO:0009736">
    <property type="term" value="P:cytokinin-activated signaling pathway"/>
    <property type="evidence" value="ECO:0007669"/>
    <property type="project" value="InterPro"/>
</dbReference>
<dbReference type="FunFam" id="1.10.10.60:FF:000007">
    <property type="entry name" value="Two-component response regulator"/>
    <property type="match status" value="1"/>
</dbReference>
<evidence type="ECO:0000256" key="4">
    <source>
        <dbReference type="ARBA" id="ARBA00023015"/>
    </source>
</evidence>
<dbReference type="AlphaFoldDB" id="A0A1S3YST5"/>
<evidence type="ECO:0000256" key="8">
    <source>
        <dbReference type="PROSITE-ProRule" id="PRU00169"/>
    </source>
</evidence>
<feature type="coiled-coil region" evidence="9">
    <location>
        <begin position="41"/>
        <end position="68"/>
    </location>
</feature>
<feature type="domain" description="Response regulatory" evidence="11">
    <location>
        <begin position="123"/>
        <end position="256"/>
    </location>
</feature>
<dbReference type="PANTHER" id="PTHR43874:SF19">
    <property type="entry name" value="RESPONSE REGULATOR 23-RELATED"/>
    <property type="match status" value="1"/>
</dbReference>
<dbReference type="NCBIfam" id="TIGR01557">
    <property type="entry name" value="myb_SHAQKYF"/>
    <property type="match status" value="1"/>
</dbReference>
<sequence length="819" mass="90653">MAAIPVGVDSQIPSLDRNAPSDSLGTMIVGYSPYLPTFSEEAQKDKAIKDLQADLSKAREEEVELDKQETIDRLAAEKETILTNLLSADIQLRNIKQKSSAQVKRVKELEAQLAEAKAEVELSKILADKSITVYGLMPRLLRWRHERRRILPTPEHIGLPNMPNIVVTVKHARDALCILRVSNVSFDVIVSDVHMPDMNGFELQQVIAQEFDIPVVFMSADDRDSMVLEGLERGAVFFLPKPISPDDLRDIWQYAALAKKNKGKGKSVVIEEIQENNSSSKSSSGLPKSPHENVESSSSINVEKGNKEGKKEESKKKSARKHKEAEKEDSSIPPKKTKLVWTDALHNKFLQAIRETGLDRAYPKTILEVMDVPGLTRENVASHLQKYRIFLRKVTEESFRVQAADTNLANTATQSTFGSKGLSTTSQLSQENSGSQQLFFKNNSLAETSIRGSSSLSNRCATPAITLPGYGKAKLVLDKGDSSKIKSSNANQLSTAEAAKNQTKSLVHEDISTQLLNAAISANQLITRNLNSLHNSYTAEERHESNQSLVQRDSFLIGFERDKEFASMLTSYLNQGANRMQLTRLPNNVETGGRSGTVLDQDWSSYINQGATRMQLTRLQKYVETGEGSGTIPDQDCEGEKQSAALWSSYLNQGANNVQLTRFPNNFETGRGSGTKSGQDCEGEKQSVAMWSSFLNQGANRVNQGEKQSEVVMWSSNLQLTRFSNNFKTGGGSGTKLGQDYDVSTFDKNNATSYSSGIGDLTSPFYSQLNVQPFHVKNSNDQEETTFNFTDGNNQDQEAYYTLPLAYTPGENYLYVPSG</sequence>
<evidence type="ECO:0000259" key="12">
    <source>
        <dbReference type="PROSITE" id="PS51294"/>
    </source>
</evidence>
<keyword evidence="4" id="KW-0805">Transcription regulation</keyword>
<dbReference type="KEGG" id="nta:107779377"/>
<feature type="modified residue" description="4-aspartylphosphate" evidence="8">
    <location>
        <position position="192"/>
    </location>
</feature>
<dbReference type="InterPro" id="IPR001005">
    <property type="entry name" value="SANT/Myb"/>
</dbReference>
<dbReference type="PANTHER" id="PTHR43874">
    <property type="entry name" value="TWO-COMPONENT RESPONSE REGULATOR"/>
    <property type="match status" value="1"/>
</dbReference>
<protein>
    <submittedName>
        <fullName evidence="13">Uncharacterized protein</fullName>
    </submittedName>
</protein>
<dbReference type="Gene3D" id="1.10.10.60">
    <property type="entry name" value="Homeodomain-like"/>
    <property type="match status" value="1"/>
</dbReference>
<feature type="region of interest" description="Disordered" evidence="10">
    <location>
        <begin position="274"/>
        <end position="333"/>
    </location>
</feature>
<name>A0A1S3YST5_TOBAC</name>
<dbReference type="Gene3D" id="3.40.50.2300">
    <property type="match status" value="1"/>
</dbReference>
<dbReference type="InterPro" id="IPR009057">
    <property type="entry name" value="Homeodomain-like_sf"/>
</dbReference>
<dbReference type="InterPro" id="IPR006447">
    <property type="entry name" value="Myb_dom_plants"/>
</dbReference>
<gene>
    <name evidence="13" type="primary">LOC107779377</name>
</gene>
<evidence type="ECO:0000256" key="7">
    <source>
        <dbReference type="ARBA" id="ARBA00023242"/>
    </source>
</evidence>
<keyword evidence="6" id="KW-0804">Transcription</keyword>
<dbReference type="GO" id="GO:0000160">
    <property type="term" value="P:phosphorelay signal transduction system"/>
    <property type="evidence" value="ECO:0007669"/>
    <property type="project" value="UniProtKB-KW"/>
</dbReference>
<comment type="subcellular location">
    <subcellularLocation>
        <location evidence="1">Nucleus</location>
    </subcellularLocation>
</comment>
<dbReference type="PaxDb" id="4097-A0A1S3YST5"/>
<dbReference type="RefSeq" id="XP_016455294.1">
    <property type="nucleotide sequence ID" value="XM_016599808.1"/>
</dbReference>
<keyword evidence="7" id="KW-0539">Nucleus</keyword>
<dbReference type="PROSITE" id="PS50110">
    <property type="entry name" value="RESPONSE_REGULATORY"/>
    <property type="match status" value="1"/>
</dbReference>
<evidence type="ECO:0000256" key="2">
    <source>
        <dbReference type="ARBA" id="ARBA00022553"/>
    </source>
</evidence>
<evidence type="ECO:0000256" key="1">
    <source>
        <dbReference type="ARBA" id="ARBA00004123"/>
    </source>
</evidence>
<dbReference type="OrthoDB" id="1297892at2759"/>
<dbReference type="GO" id="GO:0000976">
    <property type="term" value="F:transcription cis-regulatory region binding"/>
    <property type="evidence" value="ECO:0007669"/>
    <property type="project" value="UniProtKB-ARBA"/>
</dbReference>
<feature type="compositionally biased region" description="Low complexity" evidence="10">
    <location>
        <begin position="278"/>
        <end position="288"/>
    </location>
</feature>
<evidence type="ECO:0000256" key="5">
    <source>
        <dbReference type="ARBA" id="ARBA00023159"/>
    </source>
</evidence>
<evidence type="ECO:0000256" key="3">
    <source>
        <dbReference type="ARBA" id="ARBA00023012"/>
    </source>
</evidence>
<dbReference type="SMART" id="SM00448">
    <property type="entry name" value="REC"/>
    <property type="match status" value="1"/>
</dbReference>
<keyword evidence="5" id="KW-0010">Activator</keyword>
<dbReference type="Pfam" id="PF00249">
    <property type="entry name" value="Myb_DNA-binding"/>
    <property type="match status" value="1"/>
</dbReference>
<dbReference type="SUPFAM" id="SSF52172">
    <property type="entry name" value="CheY-like"/>
    <property type="match status" value="1"/>
</dbReference>
<accession>A0A1S3YST5</accession>
<dbReference type="SMR" id="A0A1S3YST5"/>
<reference evidence="13" key="1">
    <citation type="submission" date="2025-08" db="UniProtKB">
        <authorList>
            <consortium name="RefSeq"/>
        </authorList>
    </citation>
    <scope>IDENTIFICATION</scope>
</reference>
<feature type="domain" description="HTH myb-type" evidence="12">
    <location>
        <begin position="334"/>
        <end position="392"/>
    </location>
</feature>
<feature type="compositionally biased region" description="Basic and acidic residues" evidence="10">
    <location>
        <begin position="304"/>
        <end position="316"/>
    </location>
</feature>
<keyword evidence="2 8" id="KW-0597">Phosphoprotein</keyword>
<keyword evidence="3" id="KW-0902">Two-component regulatory system</keyword>
<dbReference type="Pfam" id="PF00072">
    <property type="entry name" value="Response_reg"/>
    <property type="match status" value="1"/>
</dbReference>
<dbReference type="InterPro" id="IPR001789">
    <property type="entry name" value="Sig_transdc_resp-reg_receiver"/>
</dbReference>